<evidence type="ECO:0000256" key="1">
    <source>
        <dbReference type="ARBA" id="ARBA00009649"/>
    </source>
</evidence>
<reference evidence="5 6" key="2">
    <citation type="journal article" date="2014" name="J. Gen. Appl. Microbiol.">
        <title>The early diverging ascomycetous budding yeast Saitoella complicata has three histone deacetylases belonging to the Clr6, Hos2, and Rpd3 lineages.</title>
        <authorList>
            <person name="Nishida H."/>
            <person name="Matsumoto T."/>
            <person name="Kondo S."/>
            <person name="Hamamoto M."/>
            <person name="Yoshikawa H."/>
        </authorList>
    </citation>
    <scope>NUCLEOTIDE SEQUENCE [LARGE SCALE GENOMIC DNA]</scope>
    <source>
        <strain evidence="5 6">NRRL Y-17804</strain>
    </source>
</reference>
<feature type="region of interest" description="Disordered" evidence="2">
    <location>
        <begin position="1"/>
        <end position="20"/>
    </location>
</feature>
<dbReference type="PROSITE" id="PS50055">
    <property type="entry name" value="TYR_PHOSPHATASE_PTP"/>
    <property type="match status" value="1"/>
</dbReference>
<dbReference type="Gene3D" id="3.90.190.10">
    <property type="entry name" value="Protein tyrosine phosphatase superfamily"/>
    <property type="match status" value="1"/>
</dbReference>
<evidence type="ECO:0000259" key="4">
    <source>
        <dbReference type="PROSITE" id="PS50056"/>
    </source>
</evidence>
<evidence type="ECO:0000313" key="6">
    <source>
        <dbReference type="Proteomes" id="UP000033140"/>
    </source>
</evidence>
<dbReference type="GO" id="GO:0004725">
    <property type="term" value="F:protein tyrosine phosphatase activity"/>
    <property type="evidence" value="ECO:0007669"/>
    <property type="project" value="InterPro"/>
</dbReference>
<dbReference type="SMART" id="SM00194">
    <property type="entry name" value="PTPc"/>
    <property type="match status" value="1"/>
</dbReference>
<dbReference type="AlphaFoldDB" id="A0A0E9NPA6"/>
<dbReference type="PROSITE" id="PS00383">
    <property type="entry name" value="TYR_PHOSPHATASE_1"/>
    <property type="match status" value="1"/>
</dbReference>
<evidence type="ECO:0000256" key="2">
    <source>
        <dbReference type="SAM" id="MobiDB-lite"/>
    </source>
</evidence>
<dbReference type="EMBL" id="BACD03000047">
    <property type="protein sequence ID" value="GAO51501.1"/>
    <property type="molecule type" value="Genomic_DNA"/>
</dbReference>
<comment type="similarity">
    <text evidence="1">Belongs to the protein-tyrosine phosphatase family. Non-receptor class subfamily.</text>
</comment>
<dbReference type="InterPro" id="IPR000242">
    <property type="entry name" value="PTP_cat"/>
</dbReference>
<dbReference type="SUPFAM" id="SSF52799">
    <property type="entry name" value="(Phosphotyrosine protein) phosphatases II"/>
    <property type="match status" value="1"/>
</dbReference>
<dbReference type="InterPro" id="IPR016130">
    <property type="entry name" value="Tyr_Pase_AS"/>
</dbReference>
<dbReference type="InterPro" id="IPR029021">
    <property type="entry name" value="Prot-tyrosine_phosphatase-like"/>
</dbReference>
<keyword evidence="6" id="KW-1185">Reference proteome</keyword>
<dbReference type="Pfam" id="PF00102">
    <property type="entry name" value="Y_phosphatase"/>
    <property type="match status" value="1"/>
</dbReference>
<sequence>MPRTHLSSSSKTSSVRGPSPFLEPSIIRRFWNFMTRPSRSSASAGAASYRAIQEAEYRRLDESDDLHSPYSVLEAQKEENESRNRYRDVLPYEHSRLKLSNGGYINASLIPSYHEDPALPTYIATQGPLPNTSGHFWQLVVEQGTRIVIMLTPLSEGGRTKCHKYWPEAGQSQSYGDVHVECTGEWNLPSTGNQNMNTLRVIKVKLGSGKEWDVYHLWSTTWADHSALEPADFLTLVAQVDALRTKPTALVPTLPNLSSTPATPLLLHCSAGVGRTGTFISIHTAIEYLLRNKSKFGTEEELVIDIVEWLRERRMLMVQTLDQFEMVNEVVMMSLKKIDRSRYFIQR</sequence>
<dbReference type="PROSITE" id="PS50056">
    <property type="entry name" value="TYR_PHOSPHATASE_2"/>
    <property type="match status" value="1"/>
</dbReference>
<dbReference type="PRINTS" id="PR00700">
    <property type="entry name" value="PRTYPHPHTASE"/>
</dbReference>
<dbReference type="SMART" id="SM00404">
    <property type="entry name" value="PTPc_motif"/>
    <property type="match status" value="1"/>
</dbReference>
<protein>
    <recommendedName>
        <fullName evidence="7">Protein-tyrosine-phosphatase</fullName>
    </recommendedName>
</protein>
<accession>A0A0E9NPA6</accession>
<gene>
    <name evidence="5" type="ORF">G7K_5600-t1</name>
</gene>
<dbReference type="InterPro" id="IPR050348">
    <property type="entry name" value="Protein-Tyr_Phosphatase"/>
</dbReference>
<dbReference type="Proteomes" id="UP000033140">
    <property type="component" value="Unassembled WGS sequence"/>
</dbReference>
<dbReference type="PANTHER" id="PTHR19134:SF449">
    <property type="entry name" value="TYROSINE-PROTEIN PHOSPHATASE 1"/>
    <property type="match status" value="1"/>
</dbReference>
<dbReference type="InterPro" id="IPR003595">
    <property type="entry name" value="Tyr_Pase_cat"/>
</dbReference>
<comment type="caution">
    <text evidence="5">The sequence shown here is derived from an EMBL/GenBank/DDBJ whole genome shotgun (WGS) entry which is preliminary data.</text>
</comment>
<dbReference type="InterPro" id="IPR000387">
    <property type="entry name" value="Tyr_Pase_dom"/>
</dbReference>
<proteinExistence type="inferred from homology"/>
<name>A0A0E9NPA6_SAICN</name>
<reference evidence="5 6" key="1">
    <citation type="journal article" date="2011" name="J. Gen. Appl. Microbiol.">
        <title>Draft genome sequencing of the enigmatic yeast Saitoella complicata.</title>
        <authorList>
            <person name="Nishida H."/>
            <person name="Hamamoto M."/>
            <person name="Sugiyama J."/>
        </authorList>
    </citation>
    <scope>NUCLEOTIDE SEQUENCE [LARGE SCALE GENOMIC DNA]</scope>
    <source>
        <strain evidence="5 6">NRRL Y-17804</strain>
    </source>
</reference>
<dbReference type="OMA" id="TMICGNI"/>
<organism evidence="5 6">
    <name type="scientific">Saitoella complicata (strain BCRC 22490 / CBS 7301 / JCM 7358 / NBRC 10748 / NRRL Y-17804)</name>
    <dbReference type="NCBI Taxonomy" id="698492"/>
    <lineage>
        <taxon>Eukaryota</taxon>
        <taxon>Fungi</taxon>
        <taxon>Dikarya</taxon>
        <taxon>Ascomycota</taxon>
        <taxon>Taphrinomycotina</taxon>
        <taxon>Taphrinomycotina incertae sedis</taxon>
        <taxon>Saitoella</taxon>
    </lineage>
</organism>
<feature type="domain" description="Tyrosine specific protein phosphatases" evidence="4">
    <location>
        <begin position="231"/>
        <end position="325"/>
    </location>
</feature>
<evidence type="ECO:0000259" key="3">
    <source>
        <dbReference type="PROSITE" id="PS50055"/>
    </source>
</evidence>
<evidence type="ECO:0008006" key="7">
    <source>
        <dbReference type="Google" id="ProtNLM"/>
    </source>
</evidence>
<dbReference type="PANTHER" id="PTHR19134">
    <property type="entry name" value="RECEPTOR-TYPE TYROSINE-PROTEIN PHOSPHATASE"/>
    <property type="match status" value="1"/>
</dbReference>
<evidence type="ECO:0000313" key="5">
    <source>
        <dbReference type="EMBL" id="GAO51501.1"/>
    </source>
</evidence>
<reference evidence="5 6" key="3">
    <citation type="journal article" date="2015" name="Genome Announc.">
        <title>Draft Genome Sequence of the Archiascomycetous Yeast Saitoella complicata.</title>
        <authorList>
            <person name="Yamauchi K."/>
            <person name="Kondo S."/>
            <person name="Hamamoto M."/>
            <person name="Takahashi Y."/>
            <person name="Ogura Y."/>
            <person name="Hayashi T."/>
            <person name="Nishida H."/>
        </authorList>
    </citation>
    <scope>NUCLEOTIDE SEQUENCE [LARGE SCALE GENOMIC DNA]</scope>
    <source>
        <strain evidence="5 6">NRRL Y-17804</strain>
    </source>
</reference>
<feature type="domain" description="Tyrosine-protein phosphatase" evidence="3">
    <location>
        <begin position="53"/>
        <end position="334"/>
    </location>
</feature>
<dbReference type="STRING" id="698492.A0A0E9NPA6"/>